<keyword evidence="2" id="KW-1185">Reference proteome</keyword>
<accession>A0A5J5CDW6</accession>
<comment type="caution">
    <text evidence="1">The sequence shown here is derived from an EMBL/GenBank/DDBJ whole genome shotgun (WGS) entry which is preliminary data.</text>
</comment>
<reference evidence="1 2" key="1">
    <citation type="submission" date="2019-08" db="EMBL/GenBank/DDBJ databases">
        <title>A chromosome-level genome assembly, high-density linkage maps, and genome scans reveal the genomic architecture of hybrid incompatibilities underlying speciation via character displacement in darters (Percidae: Etheostominae).</title>
        <authorList>
            <person name="Moran R.L."/>
            <person name="Catchen J.M."/>
            <person name="Fuller R.C."/>
        </authorList>
    </citation>
    <scope>NUCLEOTIDE SEQUENCE [LARGE SCALE GENOMIC DNA]</scope>
    <source>
        <strain evidence="1">EspeVRDwgs_2016</strain>
        <tissue evidence="1">Muscle</tissue>
    </source>
</reference>
<name>A0A5J5CDW6_9PERO</name>
<protein>
    <submittedName>
        <fullName evidence="1">Uncharacterized protein</fullName>
    </submittedName>
</protein>
<sequence length="88" mass="10072">MVVSSQGFVHGGCSVSLKNLVASATLDPRSKLRGRIKQEEHEEKPKKATWEQFRHYAKEISVTHGLLEQLLAEFEEEAHHRLVKTLKH</sequence>
<evidence type="ECO:0000313" key="2">
    <source>
        <dbReference type="Proteomes" id="UP000327493"/>
    </source>
</evidence>
<dbReference type="Proteomes" id="UP000327493">
    <property type="component" value="Chromosome 23"/>
</dbReference>
<organism evidence="1 2">
    <name type="scientific">Etheostoma spectabile</name>
    <name type="common">orangethroat darter</name>
    <dbReference type="NCBI Taxonomy" id="54343"/>
    <lineage>
        <taxon>Eukaryota</taxon>
        <taxon>Metazoa</taxon>
        <taxon>Chordata</taxon>
        <taxon>Craniata</taxon>
        <taxon>Vertebrata</taxon>
        <taxon>Euteleostomi</taxon>
        <taxon>Actinopterygii</taxon>
        <taxon>Neopterygii</taxon>
        <taxon>Teleostei</taxon>
        <taxon>Neoteleostei</taxon>
        <taxon>Acanthomorphata</taxon>
        <taxon>Eupercaria</taxon>
        <taxon>Perciformes</taxon>
        <taxon>Percoidei</taxon>
        <taxon>Percidae</taxon>
        <taxon>Etheostomatinae</taxon>
        <taxon>Etheostoma</taxon>
    </lineage>
</organism>
<dbReference type="EMBL" id="VOFY01000023">
    <property type="protein sequence ID" value="KAA8579937.1"/>
    <property type="molecule type" value="Genomic_DNA"/>
</dbReference>
<proteinExistence type="predicted"/>
<evidence type="ECO:0000313" key="1">
    <source>
        <dbReference type="EMBL" id="KAA8579937.1"/>
    </source>
</evidence>
<dbReference type="AlphaFoldDB" id="A0A5J5CDW6"/>
<gene>
    <name evidence="1" type="ORF">FQN60_005472</name>
</gene>